<feature type="domain" description="YspA cpYpsA-related SLOG" evidence="1">
    <location>
        <begin position="253"/>
        <end position="318"/>
    </location>
</feature>
<evidence type="ECO:0000313" key="3">
    <source>
        <dbReference type="Proteomes" id="UP000024329"/>
    </source>
</evidence>
<evidence type="ECO:0000259" key="1">
    <source>
        <dbReference type="Pfam" id="PF10686"/>
    </source>
</evidence>
<evidence type="ECO:0000313" key="2">
    <source>
        <dbReference type="EMBL" id="EZP77814.1"/>
    </source>
</evidence>
<reference evidence="2 3" key="1">
    <citation type="submission" date="2014-03" db="EMBL/GenBank/DDBJ databases">
        <title>Whole genome sequence of Novosphingobium resinovorum KF1.</title>
        <authorList>
            <person name="Gan H.M."/>
            <person name="Gan H.Y."/>
            <person name="Chew T.H."/>
            <person name="Savka M.A."/>
        </authorList>
    </citation>
    <scope>NUCLEOTIDE SEQUENCE [LARGE SCALE GENOMIC DNA]</scope>
    <source>
        <strain evidence="2 3">KF1</strain>
    </source>
</reference>
<dbReference type="EMBL" id="JFYZ01000032">
    <property type="protein sequence ID" value="EZP77814.1"/>
    <property type="molecule type" value="Genomic_DNA"/>
</dbReference>
<gene>
    <name evidence="2" type="ORF">BV97_04383</name>
</gene>
<sequence length="382" mass="42112">MTKETNNRSYSSFADLAKAIGTTPAELRKQYLDKAIADTMRGEQEAGTAATPDELAALAREAEIADMIAQDSVLDSFTEAFGDVTALSILDIGGERQELDMPEPAEAQAECHAIINTIFDLFRDTRLEPSAQAIAWGIVNSFYYEAEKLAREEDTLCRDLKDRIEQDDRSEIYATEMEDLQVRAQTKMEQRAAIECMRDYAANCYCSQTGRPWSTARGSRVSSVTTASQIASADFLKARATAMREKRNPTGPLVVFSGGQEWHDYQQLYARLDQIKARIPSMTLCTTGQRKGCDAIAAAWAAQAGVPIVTFAPNAQRFGKSAGFKRNDQLVSLRPVEAIICQGTGIQSHLLDELKDAGVPVHAFRYDAQASMPAEAKRQNWG</sequence>
<dbReference type="AlphaFoldDB" id="A0A031JMJ6"/>
<protein>
    <recommendedName>
        <fullName evidence="1">YspA cpYpsA-related SLOG domain-containing protein</fullName>
    </recommendedName>
</protein>
<dbReference type="RefSeq" id="WP_081799159.1">
    <property type="nucleotide sequence ID" value="NZ_CP017078.1"/>
</dbReference>
<dbReference type="PATRIC" id="fig|158500.4.peg.4454"/>
<organism evidence="2 3">
    <name type="scientific">Novosphingobium resinovorum</name>
    <dbReference type="NCBI Taxonomy" id="158500"/>
    <lineage>
        <taxon>Bacteria</taxon>
        <taxon>Pseudomonadati</taxon>
        <taxon>Pseudomonadota</taxon>
        <taxon>Alphaproteobacteria</taxon>
        <taxon>Sphingomonadales</taxon>
        <taxon>Sphingomonadaceae</taxon>
        <taxon>Novosphingobium</taxon>
    </lineage>
</organism>
<dbReference type="eggNOG" id="ENOG502Z7S6">
    <property type="taxonomic scope" value="Bacteria"/>
</dbReference>
<dbReference type="Proteomes" id="UP000024329">
    <property type="component" value="Unassembled WGS sequence"/>
</dbReference>
<dbReference type="OrthoDB" id="7854101at2"/>
<dbReference type="Pfam" id="PF10686">
    <property type="entry name" value="YAcAr"/>
    <property type="match status" value="1"/>
</dbReference>
<comment type="caution">
    <text evidence="2">The sequence shown here is derived from an EMBL/GenBank/DDBJ whole genome shotgun (WGS) entry which is preliminary data.</text>
</comment>
<proteinExistence type="predicted"/>
<accession>A0A031JMJ6</accession>
<name>A0A031JMJ6_9SPHN</name>
<dbReference type="InterPro" id="IPR019627">
    <property type="entry name" value="YAcAr"/>
</dbReference>